<evidence type="ECO:0000313" key="3">
    <source>
        <dbReference type="Proteomes" id="UP000008909"/>
    </source>
</evidence>
<dbReference type="Proteomes" id="UP000008909">
    <property type="component" value="Unassembled WGS sequence"/>
</dbReference>
<reference key="2">
    <citation type="submission" date="2011-10" db="EMBL/GenBank/DDBJ databases">
        <title>The genome and transcriptome sequence of Clonorchis sinensis provide insights into the carcinogenic liver fluke.</title>
        <authorList>
            <person name="Wang X."/>
            <person name="Huang Y."/>
            <person name="Chen W."/>
            <person name="Liu H."/>
            <person name="Guo L."/>
            <person name="Chen Y."/>
            <person name="Luo F."/>
            <person name="Zhou W."/>
            <person name="Sun J."/>
            <person name="Mao Q."/>
            <person name="Liang P."/>
            <person name="Zhou C."/>
            <person name="Tian Y."/>
            <person name="Men J."/>
            <person name="Lv X."/>
            <person name="Huang L."/>
            <person name="Zhou J."/>
            <person name="Hu Y."/>
            <person name="Li R."/>
            <person name="Zhang F."/>
            <person name="Lei H."/>
            <person name="Li X."/>
            <person name="Hu X."/>
            <person name="Liang C."/>
            <person name="Xu J."/>
            <person name="Wu Z."/>
            <person name="Yu X."/>
        </authorList>
    </citation>
    <scope>NUCLEOTIDE SEQUENCE</scope>
    <source>
        <strain>Henan</strain>
    </source>
</reference>
<dbReference type="AlphaFoldDB" id="H2KQ57"/>
<feature type="region of interest" description="Disordered" evidence="1">
    <location>
        <begin position="569"/>
        <end position="604"/>
    </location>
</feature>
<evidence type="ECO:0000256" key="1">
    <source>
        <dbReference type="SAM" id="MobiDB-lite"/>
    </source>
</evidence>
<dbReference type="EMBL" id="DF142970">
    <property type="protein sequence ID" value="GAA36643.2"/>
    <property type="molecule type" value="Genomic_DNA"/>
</dbReference>
<protein>
    <submittedName>
        <fullName evidence="2">Uncharacterized protein</fullName>
    </submittedName>
</protein>
<name>H2KQ57_CLOSI</name>
<accession>H2KQ57</accession>
<sequence length="717" mass="80292">MHRRKSIIISQGDSCAPVRSGIRINVSGGMERKNDNFRKSTSYLPTTSKKPWNSSVRVDQTVMSGQREDRRLPLYASTMVHAKSKGYRVGYVSSNGKQDTSSGAIRSISQDSKISDEVGDGDMLIHNSLRKGVHLHASNDLESHEEDSLMIRENTKSKIQFQDTTKLYAGKKLSYDADSYHTELEKIVARVCMWYLKVRTNINKLYCNASSTEGTKNLYNIISSYLDQLQTLLGTNLPDVTNPNSAESWSSATFRKQSGTILEGDRPLPVAQQTYHNTNATLRVGNRPVGMLATTTLCEEPQQEERIPTPYINQYFSEAASGDIEAEQPIASSSRTIASDMINIEKSVSPKVSLQVSLTTDGLPVESWCDGGTDQNSNCNIPFNENVGKLSSMSRFLSQPCCIGNADTMYKNVQASHCSIGCNNPFYCSEKQGCVTNWSSCSPNTFSTRQLISRLIYGTVYTKSYTLLSWLYPAGEVVPIWTESMHQSKLLLHSREHTLVVVTEFKAHLELSSMVERIMRSSVHAVHEDECISPVGEEEDDPVFLVEAILLRAPEEETKTRVGLGKQIVMTDEKDDSAVSSPLPEPPEELPTWSEPNLPPPPWLEEPSVSHQIKLYPTECLQLPIRSVTKPNAPYLLWKCASVDPVDYLYRNTVFNCERIRKTSLEPNNNDNKNIYNVLDNGYQSYLAASAVKREQDHLAPILEGGWHRIYVALLEM</sequence>
<keyword evidence="3" id="KW-1185">Reference proteome</keyword>
<organism evidence="2 3">
    <name type="scientific">Clonorchis sinensis</name>
    <name type="common">Chinese liver fluke</name>
    <dbReference type="NCBI Taxonomy" id="79923"/>
    <lineage>
        <taxon>Eukaryota</taxon>
        <taxon>Metazoa</taxon>
        <taxon>Spiralia</taxon>
        <taxon>Lophotrochozoa</taxon>
        <taxon>Platyhelminthes</taxon>
        <taxon>Trematoda</taxon>
        <taxon>Digenea</taxon>
        <taxon>Opisthorchiida</taxon>
        <taxon>Opisthorchiata</taxon>
        <taxon>Opisthorchiidae</taxon>
        <taxon>Clonorchis</taxon>
    </lineage>
</organism>
<feature type="region of interest" description="Disordered" evidence="1">
    <location>
        <begin position="29"/>
        <end position="52"/>
    </location>
</feature>
<evidence type="ECO:0000313" key="2">
    <source>
        <dbReference type="EMBL" id="GAA36643.2"/>
    </source>
</evidence>
<feature type="compositionally biased region" description="Polar residues" evidence="1">
    <location>
        <begin position="39"/>
        <end position="52"/>
    </location>
</feature>
<proteinExistence type="predicted"/>
<reference evidence="2" key="1">
    <citation type="journal article" date="2011" name="Genome Biol.">
        <title>The draft genome of the carcinogenic human liver fluke Clonorchis sinensis.</title>
        <authorList>
            <person name="Wang X."/>
            <person name="Chen W."/>
            <person name="Huang Y."/>
            <person name="Sun J."/>
            <person name="Men J."/>
            <person name="Liu H."/>
            <person name="Luo F."/>
            <person name="Guo L."/>
            <person name="Lv X."/>
            <person name="Deng C."/>
            <person name="Zhou C."/>
            <person name="Fan Y."/>
            <person name="Li X."/>
            <person name="Huang L."/>
            <person name="Hu Y."/>
            <person name="Liang C."/>
            <person name="Hu X."/>
            <person name="Xu J."/>
            <person name="Yu X."/>
        </authorList>
    </citation>
    <scope>NUCLEOTIDE SEQUENCE [LARGE SCALE GENOMIC DNA]</scope>
    <source>
        <strain evidence="2">Henan</strain>
    </source>
</reference>
<gene>
    <name evidence="2" type="ORF">CLF_103268</name>
</gene>